<sequence length="125" mass="13779">MPKFVHTIWITTFTLIALVLSSVAAGASGNPEWEKHDEPAQTIVEIFHSTSDICDNQTQPKSKASAKHQCCSSMCVMNLPTPSPLDKLARQSHSLALIGYELQPKTIGLSKALYRPPILFSYNTH</sequence>
<organism evidence="2 3">
    <name type="scientific">Vibrio tapetis subsp. tapetis</name>
    <dbReference type="NCBI Taxonomy" id="1671868"/>
    <lineage>
        <taxon>Bacteria</taxon>
        <taxon>Pseudomonadati</taxon>
        <taxon>Pseudomonadota</taxon>
        <taxon>Gammaproteobacteria</taxon>
        <taxon>Vibrionales</taxon>
        <taxon>Vibrionaceae</taxon>
        <taxon>Vibrio</taxon>
    </lineage>
</organism>
<evidence type="ECO:0000256" key="1">
    <source>
        <dbReference type="SAM" id="SignalP"/>
    </source>
</evidence>
<feature type="signal peptide" evidence="1">
    <location>
        <begin position="1"/>
        <end position="24"/>
    </location>
</feature>
<accession>A0A2N8ZIT1</accession>
<gene>
    <name evidence="2" type="ORF">VTAP4600_B0201</name>
</gene>
<dbReference type="EMBL" id="LT960612">
    <property type="protein sequence ID" value="SON51812.1"/>
    <property type="molecule type" value="Genomic_DNA"/>
</dbReference>
<evidence type="ECO:0000313" key="2">
    <source>
        <dbReference type="EMBL" id="SON51812.1"/>
    </source>
</evidence>
<reference evidence="2 3" key="1">
    <citation type="submission" date="2017-10" db="EMBL/GenBank/DDBJ databases">
        <authorList>
            <person name="Banno H."/>
            <person name="Chua N.-H."/>
        </authorList>
    </citation>
    <scope>NUCLEOTIDE SEQUENCE [LARGE SCALE GENOMIC DNA]</scope>
    <source>
        <strain evidence="2">Vibrio tapetis CECT4600</strain>
    </source>
</reference>
<proteinExistence type="predicted"/>
<keyword evidence="1" id="KW-0732">Signal</keyword>
<keyword evidence="3" id="KW-1185">Reference proteome</keyword>
<feature type="chain" id="PRO_5018135903" evidence="1">
    <location>
        <begin position="25"/>
        <end position="125"/>
    </location>
</feature>
<dbReference type="OrthoDB" id="5903793at2"/>
<dbReference type="Proteomes" id="UP000235828">
    <property type="component" value="Chromosome B"/>
</dbReference>
<dbReference type="AlphaFoldDB" id="A0A2N8ZIT1"/>
<protein>
    <submittedName>
        <fullName evidence="2">Uncharacterized protein</fullName>
    </submittedName>
</protein>
<dbReference type="KEGG" id="vta:B0201"/>
<evidence type="ECO:0000313" key="3">
    <source>
        <dbReference type="Proteomes" id="UP000235828"/>
    </source>
</evidence>
<name>A0A2N8ZIT1_9VIBR</name>
<dbReference type="RefSeq" id="WP_102524198.1">
    <property type="nucleotide sequence ID" value="NZ_LT960612.1"/>
</dbReference>